<gene>
    <name evidence="1" type="ORF">DYB36_005711</name>
</gene>
<dbReference type="InterPro" id="IPR029063">
    <property type="entry name" value="SAM-dependent_MTases_sf"/>
</dbReference>
<dbReference type="VEuPathDB" id="FungiDB:H257_08537"/>
<dbReference type="InterPro" id="IPR038899">
    <property type="entry name" value="METTL22"/>
</dbReference>
<evidence type="ECO:0000313" key="1">
    <source>
        <dbReference type="EMBL" id="RHY14505.1"/>
    </source>
</evidence>
<organism evidence="1 2">
    <name type="scientific">Aphanomyces astaci</name>
    <name type="common">Crayfish plague agent</name>
    <dbReference type="NCBI Taxonomy" id="112090"/>
    <lineage>
        <taxon>Eukaryota</taxon>
        <taxon>Sar</taxon>
        <taxon>Stramenopiles</taxon>
        <taxon>Oomycota</taxon>
        <taxon>Saprolegniomycetes</taxon>
        <taxon>Saprolegniales</taxon>
        <taxon>Verrucalvaceae</taxon>
        <taxon>Aphanomyces</taxon>
    </lineage>
</organism>
<dbReference type="Pfam" id="PF10294">
    <property type="entry name" value="Methyltransf_16"/>
    <property type="match status" value="1"/>
</dbReference>
<dbReference type="Gene3D" id="3.40.50.150">
    <property type="entry name" value="Vaccinia Virus protein VP39"/>
    <property type="match status" value="1"/>
</dbReference>
<name>A0A397B2W6_APHAT</name>
<accession>A0A397B2W6</accession>
<proteinExistence type="predicted"/>
<reference evidence="1 2" key="1">
    <citation type="submission" date="2018-08" db="EMBL/GenBank/DDBJ databases">
        <title>Aphanomyces genome sequencing and annotation.</title>
        <authorList>
            <person name="Minardi D."/>
            <person name="Oidtmann B."/>
            <person name="Van Der Giezen M."/>
            <person name="Studholme D.J."/>
        </authorList>
    </citation>
    <scope>NUCLEOTIDE SEQUENCE [LARGE SCALE GENOMIC DNA]</scope>
    <source>
        <strain evidence="1 2">Kv</strain>
    </source>
</reference>
<dbReference type="Proteomes" id="UP000265427">
    <property type="component" value="Unassembled WGS sequence"/>
</dbReference>
<evidence type="ECO:0000313" key="2">
    <source>
        <dbReference type="Proteomes" id="UP000265427"/>
    </source>
</evidence>
<comment type="caution">
    <text evidence="1">The sequence shown here is derived from an EMBL/GenBank/DDBJ whole genome shotgun (WGS) entry which is preliminary data.</text>
</comment>
<dbReference type="EMBL" id="QUSZ01004389">
    <property type="protein sequence ID" value="RHY14505.1"/>
    <property type="molecule type" value="Genomic_DNA"/>
</dbReference>
<dbReference type="GO" id="GO:0008276">
    <property type="term" value="F:protein methyltransferase activity"/>
    <property type="evidence" value="ECO:0007669"/>
    <property type="project" value="InterPro"/>
</dbReference>
<dbReference type="InterPro" id="IPR019410">
    <property type="entry name" value="Methyltransf_16"/>
</dbReference>
<dbReference type="SUPFAM" id="SSF53335">
    <property type="entry name" value="S-adenosyl-L-methionine-dependent methyltransferases"/>
    <property type="match status" value="1"/>
</dbReference>
<dbReference type="AlphaFoldDB" id="A0A397B2W6"/>
<protein>
    <submittedName>
        <fullName evidence="1">Uncharacterized protein</fullName>
    </submittedName>
</protein>
<dbReference type="GO" id="GO:0005634">
    <property type="term" value="C:nucleus"/>
    <property type="evidence" value="ECO:0007669"/>
    <property type="project" value="TreeGrafter"/>
</dbReference>
<sequence length="297" mass="32921">MGGSDNLTVSPMTLKTEGELRGLVAVIQDALANNALNALESIATPSIELNIEVQVLSIVAKVMKDEDNAVHAVTCATHSCNTSGINISFPYTYKFCRLTSSHTAITSHKHFIRTLPLEPPTRPWPQLQALPRDARDADVRVVLIRAVKRRMTGQPKTGELFDGKSVLEVGSGLGLSGIVAGAYSRRTILTDYQQDTLKALAYNVMLNQTMGTTVEHLDWDHLDKVPCYVELWKSVAYLVNATGHSRFGVGRLRELLLAPPFDTTIVPVETLPDGRRLLDTVWDAEELRYEHYTIRLK</sequence>
<dbReference type="PANTHER" id="PTHR23108">
    <property type="entry name" value="METHYLTRANSFERASE-RELATED"/>
    <property type="match status" value="1"/>
</dbReference>
<dbReference type="PANTHER" id="PTHR23108:SF3">
    <property type="entry name" value="METHYLTRANSFERASE FAMILY PROTEIN"/>
    <property type="match status" value="1"/>
</dbReference>